<dbReference type="OrthoDB" id="4069286at2759"/>
<evidence type="ECO:0000313" key="2">
    <source>
        <dbReference type="Proteomes" id="UP000000689"/>
    </source>
</evidence>
<dbReference type="RefSeq" id="XP_003672139.1">
    <property type="nucleotide sequence ID" value="XM_003672091.1"/>
</dbReference>
<reference evidence="1 2" key="1">
    <citation type="journal article" date="2011" name="Proc. Natl. Acad. Sci. U.S.A.">
        <title>Evolutionary erosion of yeast sex chromosomes by mating-type switching accidents.</title>
        <authorList>
            <person name="Gordon J.L."/>
            <person name="Armisen D."/>
            <person name="Proux-Wera E."/>
            <person name="Oheigeartaigh S.S."/>
            <person name="Byrne K.P."/>
            <person name="Wolfe K.H."/>
        </authorList>
    </citation>
    <scope>NUCLEOTIDE SEQUENCE [LARGE SCALE GENOMIC DNA]</scope>
    <source>
        <strain evidence="2">ATCC 10597 / BCRC 20456 / CBS 421 / NBRC 0211 / NRRL Y-12639</strain>
    </source>
</reference>
<sequence>MIKYWFVESLPDDESITGDLGGYFIRNSNFTKEYLKLDKKGQKNLKYVANWGSSYGIANNFYKLPKNRGIGQFIIDYQTICFLMAKRRMSLKGTTLKEDPHININVHESKLREKICLGVETQELYKWISKITLKIPEKVQKSFPVKPASIDLGSFLLLDGFQTNIRKTDIRTINLPQMTSKLEENTEKLLDEKLKRMISFTFPSPTDIKIQSLAPNTLSGYKLEFTNYSQSKSISTSNQQEWEWKVDPIPDTTMTFKRLWASLFDIKFHSLELYKIKICQGTLFGNVPKMSIMCKIWKLDKEQTKHLDWKPFAKYKYYNIEENITNSGTAEMFTKIADMSAILQCKKLDFNLLEFIDLDKKTFGSLNLGFSCSSQSMAPQEISNLNEIEPTTPTLNEINNNNSTDCSNVINTSLIPHKRSFIDDELKSILSTKRRKQKMKRNAETFLNDSSLFFNLIGNCSQDIRKIGDSTSHNNIALKQLRALAETESSSCESIIRIVDNQINANGKTIILNTNRMETNSKILQYLANRTELKIIESNWTSECDFIVNFSTCILRTQLDNFFQMDKTDTLFYTKDIKELIKHFQKIIIFVEYSPELEDIDHNIFWKIKLFLDEPIFRVYFVKNTKEEISSWVTRMASKYGDYYQEDSLGISRESERILLQRGLNVFLAKKLLSEYPLKKILEDMLHPNLSEIKAMLTPFQIELLRSLMLAQW</sequence>
<proteinExistence type="predicted"/>
<dbReference type="KEGG" id="ndi:NDAI_0I03280"/>
<dbReference type="OMA" id="NTSMIPH"/>
<accession>G0WGI5</accession>
<name>G0WGI5_NAUDC</name>
<dbReference type="GeneID" id="11493986"/>
<dbReference type="eggNOG" id="ENOG502S02Z">
    <property type="taxonomic scope" value="Eukaryota"/>
</dbReference>
<dbReference type="EMBL" id="HE580275">
    <property type="protein sequence ID" value="CCD26896.1"/>
    <property type="molecule type" value="Genomic_DNA"/>
</dbReference>
<protein>
    <submittedName>
        <fullName evidence="1">Uncharacterized protein</fullName>
    </submittedName>
</protein>
<keyword evidence="2" id="KW-1185">Reference proteome</keyword>
<dbReference type="STRING" id="1071378.G0WGI5"/>
<dbReference type="HOGENOM" id="CLU_385036_0_0_1"/>
<gene>
    <name evidence="1" type="primary">NDAI0I03280</name>
    <name evidence="1" type="ordered locus">NDAI_0I03280</name>
</gene>
<evidence type="ECO:0000313" key="1">
    <source>
        <dbReference type="EMBL" id="CCD26896.1"/>
    </source>
</evidence>
<dbReference type="AlphaFoldDB" id="G0WGI5"/>
<organism evidence="1 2">
    <name type="scientific">Naumovozyma dairenensis (strain ATCC 10597 / BCRC 20456 / CBS 421 / NBRC 0211 / NRRL Y-12639)</name>
    <name type="common">Saccharomyces dairenensis</name>
    <dbReference type="NCBI Taxonomy" id="1071378"/>
    <lineage>
        <taxon>Eukaryota</taxon>
        <taxon>Fungi</taxon>
        <taxon>Dikarya</taxon>
        <taxon>Ascomycota</taxon>
        <taxon>Saccharomycotina</taxon>
        <taxon>Saccharomycetes</taxon>
        <taxon>Saccharomycetales</taxon>
        <taxon>Saccharomycetaceae</taxon>
        <taxon>Naumovozyma</taxon>
    </lineage>
</organism>
<dbReference type="Proteomes" id="UP000000689">
    <property type="component" value="Chromosome 9"/>
</dbReference>